<organism evidence="2 3">
    <name type="scientific">Dissostichus eleginoides</name>
    <name type="common">Patagonian toothfish</name>
    <name type="synonym">Dissostichus amissus</name>
    <dbReference type="NCBI Taxonomy" id="100907"/>
    <lineage>
        <taxon>Eukaryota</taxon>
        <taxon>Metazoa</taxon>
        <taxon>Chordata</taxon>
        <taxon>Craniata</taxon>
        <taxon>Vertebrata</taxon>
        <taxon>Euteleostomi</taxon>
        <taxon>Actinopterygii</taxon>
        <taxon>Neopterygii</taxon>
        <taxon>Teleostei</taxon>
        <taxon>Neoteleostei</taxon>
        <taxon>Acanthomorphata</taxon>
        <taxon>Eupercaria</taxon>
        <taxon>Perciformes</taxon>
        <taxon>Notothenioidei</taxon>
        <taxon>Nototheniidae</taxon>
        <taxon>Dissostichus</taxon>
    </lineage>
</organism>
<accession>A0AAD9C2A4</accession>
<dbReference type="Proteomes" id="UP001228049">
    <property type="component" value="Unassembled WGS sequence"/>
</dbReference>
<feature type="region of interest" description="Disordered" evidence="1">
    <location>
        <begin position="110"/>
        <end position="148"/>
    </location>
</feature>
<reference evidence="2" key="1">
    <citation type="submission" date="2023-04" db="EMBL/GenBank/DDBJ databases">
        <title>Chromosome-level genome of Chaenocephalus aceratus.</title>
        <authorList>
            <person name="Park H."/>
        </authorList>
    </citation>
    <scope>NUCLEOTIDE SEQUENCE</scope>
    <source>
        <strain evidence="2">DE</strain>
        <tissue evidence="2">Muscle</tissue>
    </source>
</reference>
<evidence type="ECO:0000313" key="2">
    <source>
        <dbReference type="EMBL" id="KAK1893561.1"/>
    </source>
</evidence>
<evidence type="ECO:0000313" key="3">
    <source>
        <dbReference type="Proteomes" id="UP001228049"/>
    </source>
</evidence>
<feature type="region of interest" description="Disordered" evidence="1">
    <location>
        <begin position="18"/>
        <end position="67"/>
    </location>
</feature>
<feature type="compositionally biased region" description="Low complexity" evidence="1">
    <location>
        <begin position="23"/>
        <end position="36"/>
    </location>
</feature>
<comment type="caution">
    <text evidence="2">The sequence shown here is derived from an EMBL/GenBank/DDBJ whole genome shotgun (WGS) entry which is preliminary data.</text>
</comment>
<feature type="compositionally biased region" description="Polar residues" evidence="1">
    <location>
        <begin position="139"/>
        <end position="148"/>
    </location>
</feature>
<protein>
    <submittedName>
        <fullName evidence="2">Spectrin beta chain non-erythrocytic 2</fullName>
    </submittedName>
</protein>
<dbReference type="AlphaFoldDB" id="A0AAD9C2A4"/>
<name>A0AAD9C2A4_DISEL</name>
<proteinExistence type="predicted"/>
<feature type="compositionally biased region" description="Pro residues" evidence="1">
    <location>
        <begin position="37"/>
        <end position="62"/>
    </location>
</feature>
<gene>
    <name evidence="2" type="ORF">KUDE01_019025</name>
</gene>
<dbReference type="EMBL" id="JASDAP010000011">
    <property type="protein sequence ID" value="KAK1893561.1"/>
    <property type="molecule type" value="Genomic_DNA"/>
</dbReference>
<keyword evidence="3" id="KW-1185">Reference proteome</keyword>
<evidence type="ECO:0000256" key="1">
    <source>
        <dbReference type="SAM" id="MobiDB-lite"/>
    </source>
</evidence>
<sequence>MPRLIHVSLIRVAPYGQQGMGGFSQQQQAGQQGNPPYFSPPQQTPPGPAQSPYLQPRPPPQQPEGSIRLHGVTLVNSLVGSGEVSMSSELIGGDTLTLQGPTLKEADSLEAQQETYGPRGPAQGNSGKANNEDGVPQDRPSSLPGNKTHINTFLTVLLVPPRDSQQCDSV</sequence>